<name>A0A261Y461_9FUNG</name>
<dbReference type="InterPro" id="IPR036282">
    <property type="entry name" value="Glutathione-S-Trfase_C_sf"/>
</dbReference>
<comment type="similarity">
    <text evidence="1">Belongs to the FAX family.</text>
</comment>
<evidence type="ECO:0000313" key="5">
    <source>
        <dbReference type="Proteomes" id="UP000242875"/>
    </source>
</evidence>
<dbReference type="PANTHER" id="PTHR12289">
    <property type="entry name" value="METAXIN RELATED"/>
    <property type="match status" value="1"/>
</dbReference>
<dbReference type="SFLD" id="SFLDG01180">
    <property type="entry name" value="SUF1"/>
    <property type="match status" value="1"/>
</dbReference>
<sequence>MTTAPKRRDDDKLVIFTFGPVDPEDHTISMYVNKADTHMRIAKVDYELQSCDNTVYKPPKGRIPFFLYEDTLIGDSTLGIRHFIDRGVVPDLDEGLTEEQKATSLAYQCLIEDNLYPAWSWERWVQDEGWQKLSATIFAHLPIVVSTIVPYLLRRRVVARYGEMDIGRHSPEEIMGIMRTDVKALSVLLGDKEYMLGLDRPTTIDCSLFGLLASNIGRLRDTATQEEVNKYPNLVRYRNHMLSTFFPERKQGFFDTMAQTPLKKRQSNAPKAKAQTKKQAELKRGHRSLTFADKVIAPKKANAVRQAQIKKKLTGQINKNIERQMATKAGAVGKLTIMKSLAEEASASKDRKKVDK</sequence>
<evidence type="ECO:0000313" key="4">
    <source>
        <dbReference type="EMBL" id="OZJ05362.1"/>
    </source>
</evidence>
<proteinExistence type="inferred from homology"/>
<gene>
    <name evidence="4" type="ORF">BZG36_01537</name>
</gene>
<accession>A0A261Y461</accession>
<feature type="domain" description="Metaxin glutathione S-transferase" evidence="2">
    <location>
        <begin position="179"/>
        <end position="241"/>
    </location>
</feature>
<dbReference type="InterPro" id="IPR050931">
    <property type="entry name" value="Mito_Protein_Transport_Metaxin"/>
</dbReference>
<evidence type="ECO:0008006" key="6">
    <source>
        <dbReference type="Google" id="ProtNLM"/>
    </source>
</evidence>
<dbReference type="EMBL" id="MVBO01000017">
    <property type="protein sequence ID" value="OZJ05362.1"/>
    <property type="molecule type" value="Genomic_DNA"/>
</dbReference>
<comment type="caution">
    <text evidence="4">The sequence shown here is derived from an EMBL/GenBank/DDBJ whole genome shotgun (WGS) entry which is preliminary data.</text>
</comment>
<reference evidence="4 5" key="1">
    <citation type="journal article" date="2017" name="Mycologia">
        <title>Bifiguratus adelaidae, gen. et sp. nov., a new member of Mucoromycotina in endophytic and soil-dwelling habitats.</title>
        <authorList>
            <person name="Torres-Cruz T.J."/>
            <person name="Billingsley Tobias T.L."/>
            <person name="Almatruk M."/>
            <person name="Hesse C."/>
            <person name="Kuske C.R."/>
            <person name="Desiro A."/>
            <person name="Benucci G.M."/>
            <person name="Bonito G."/>
            <person name="Stajich J.E."/>
            <person name="Dunlap C."/>
            <person name="Arnold A.E."/>
            <person name="Porras-Alfaro A."/>
        </authorList>
    </citation>
    <scope>NUCLEOTIDE SEQUENCE [LARGE SCALE GENOMIC DNA]</scope>
    <source>
        <strain evidence="4 5">AZ0501</strain>
    </source>
</reference>
<dbReference type="Proteomes" id="UP000242875">
    <property type="component" value="Unassembled WGS sequence"/>
</dbReference>
<dbReference type="AlphaFoldDB" id="A0A261Y461"/>
<evidence type="ECO:0000256" key="1">
    <source>
        <dbReference type="ARBA" id="ARBA00006475"/>
    </source>
</evidence>
<dbReference type="InterPro" id="IPR040079">
    <property type="entry name" value="Glutathione_S-Trfase"/>
</dbReference>
<organism evidence="4 5">
    <name type="scientific">Bifiguratus adelaidae</name>
    <dbReference type="NCBI Taxonomy" id="1938954"/>
    <lineage>
        <taxon>Eukaryota</taxon>
        <taxon>Fungi</taxon>
        <taxon>Fungi incertae sedis</taxon>
        <taxon>Mucoromycota</taxon>
        <taxon>Mucoromycotina</taxon>
        <taxon>Endogonomycetes</taxon>
        <taxon>Endogonales</taxon>
        <taxon>Endogonales incertae sedis</taxon>
        <taxon>Bifiguratus</taxon>
    </lineage>
</organism>
<keyword evidence="5" id="KW-1185">Reference proteome</keyword>
<dbReference type="SFLD" id="SFLDS00019">
    <property type="entry name" value="Glutathione_Transferase_(cytos"/>
    <property type="match status" value="1"/>
</dbReference>
<dbReference type="Pfam" id="PF09495">
    <property type="entry name" value="DUF2462"/>
    <property type="match status" value="1"/>
</dbReference>
<dbReference type="GO" id="GO:0005737">
    <property type="term" value="C:cytoplasm"/>
    <property type="evidence" value="ECO:0007669"/>
    <property type="project" value="TreeGrafter"/>
</dbReference>
<evidence type="ECO:0000259" key="3">
    <source>
        <dbReference type="Pfam" id="PF17172"/>
    </source>
</evidence>
<dbReference type="InterPro" id="IPR012336">
    <property type="entry name" value="Thioredoxin-like_fold"/>
</dbReference>
<feature type="domain" description="Thioredoxin-like fold" evidence="3">
    <location>
        <begin position="31"/>
        <end position="128"/>
    </location>
</feature>
<dbReference type="CDD" id="cd03193">
    <property type="entry name" value="GST_C_Metaxin"/>
    <property type="match status" value="1"/>
</dbReference>
<evidence type="ECO:0000259" key="2">
    <source>
        <dbReference type="Pfam" id="PF17171"/>
    </source>
</evidence>
<protein>
    <recommendedName>
        <fullName evidence="6">GST C-terminal domain-containing protein</fullName>
    </recommendedName>
</protein>
<dbReference type="InterPro" id="IPR033468">
    <property type="entry name" value="Metaxin_GST"/>
</dbReference>
<dbReference type="SUPFAM" id="SSF47616">
    <property type="entry name" value="GST C-terminal domain-like"/>
    <property type="match status" value="1"/>
</dbReference>
<dbReference type="InterPro" id="IPR019034">
    <property type="entry name" value="UPF0390"/>
</dbReference>
<dbReference type="SFLD" id="SFLDG01200">
    <property type="entry name" value="SUF1.1"/>
    <property type="match status" value="1"/>
</dbReference>
<dbReference type="Pfam" id="PF17172">
    <property type="entry name" value="GST_N_4"/>
    <property type="match status" value="1"/>
</dbReference>
<dbReference type="OrthoDB" id="5239630at2759"/>
<dbReference type="InterPro" id="IPR026928">
    <property type="entry name" value="FAX/IsoI-like"/>
</dbReference>
<dbReference type="PANTHER" id="PTHR12289:SF41">
    <property type="entry name" value="FAILED AXON CONNECTIONS-RELATED"/>
    <property type="match status" value="1"/>
</dbReference>
<dbReference type="Pfam" id="PF17171">
    <property type="entry name" value="GST_C_6"/>
    <property type="match status" value="1"/>
</dbReference>